<keyword evidence="1" id="KW-0732">Signal</keyword>
<keyword evidence="4" id="KW-1185">Reference proteome</keyword>
<organism evidence="3 4">
    <name type="scientific">Luteolibacter ambystomatis</name>
    <dbReference type="NCBI Taxonomy" id="2824561"/>
    <lineage>
        <taxon>Bacteria</taxon>
        <taxon>Pseudomonadati</taxon>
        <taxon>Verrucomicrobiota</taxon>
        <taxon>Verrucomicrobiia</taxon>
        <taxon>Verrucomicrobiales</taxon>
        <taxon>Verrucomicrobiaceae</taxon>
        <taxon>Luteolibacter</taxon>
    </lineage>
</organism>
<dbReference type="RefSeq" id="WP_211634253.1">
    <property type="nucleotide sequence ID" value="NZ_CP073100.1"/>
</dbReference>
<feature type="domain" description="PBP" evidence="2">
    <location>
        <begin position="12"/>
        <end position="225"/>
    </location>
</feature>
<reference evidence="3" key="1">
    <citation type="submission" date="2021-04" db="EMBL/GenBank/DDBJ databases">
        <title>Luteolibacter sp. 32A isolated from the skin of an Anderson's salamander (Ambystoma andersonii).</title>
        <authorList>
            <person name="Spergser J."/>
            <person name="Busse H.-J."/>
        </authorList>
    </citation>
    <scope>NUCLEOTIDE SEQUENCE</scope>
    <source>
        <strain evidence="3">32A</strain>
    </source>
</reference>
<gene>
    <name evidence="3" type="ORF">KBB96_08450</name>
</gene>
<protein>
    <submittedName>
        <fullName evidence="3">PstS family phosphate ABC transporter substrate-binding protein</fullName>
    </submittedName>
</protein>
<dbReference type="PANTHER" id="PTHR30570:SF1">
    <property type="entry name" value="PHOSPHATE-BINDING PROTEIN PSTS"/>
    <property type="match status" value="1"/>
</dbReference>
<dbReference type="SUPFAM" id="SSF53850">
    <property type="entry name" value="Periplasmic binding protein-like II"/>
    <property type="match status" value="1"/>
</dbReference>
<evidence type="ECO:0000313" key="4">
    <source>
        <dbReference type="Proteomes" id="UP000676169"/>
    </source>
</evidence>
<dbReference type="InterPro" id="IPR050811">
    <property type="entry name" value="Phosphate_ABC_transporter"/>
</dbReference>
<evidence type="ECO:0000259" key="2">
    <source>
        <dbReference type="Pfam" id="PF12849"/>
    </source>
</evidence>
<dbReference type="EMBL" id="CP073100">
    <property type="protein sequence ID" value="QUE52909.1"/>
    <property type="molecule type" value="Genomic_DNA"/>
</dbReference>
<name>A0A975J2Q8_9BACT</name>
<evidence type="ECO:0000313" key="3">
    <source>
        <dbReference type="EMBL" id="QUE52909.1"/>
    </source>
</evidence>
<dbReference type="KEGG" id="lamb:KBB96_08450"/>
<accession>A0A975J2Q8</accession>
<dbReference type="Proteomes" id="UP000676169">
    <property type="component" value="Chromosome"/>
</dbReference>
<dbReference type="AlphaFoldDB" id="A0A975J2Q8"/>
<dbReference type="PANTHER" id="PTHR30570">
    <property type="entry name" value="PERIPLASMIC PHOSPHATE BINDING COMPONENT OF PHOSPHATE ABC TRANSPORTER"/>
    <property type="match status" value="1"/>
</dbReference>
<sequence length="246" mass="26401">MIRLKGSDTLGAKLIPQFAESYKADHPGVKFEIAAEGSTTAFTALLDGTADIGMSNRDIKPEEAKKLAEKGIEVESHIVAYDVLAIIVNSANPVTDLTRKQVEGLFAGDLANWKEAGGVDVAVRVFTRNTSSGTYKDFQVLAMNGRSYGSTAQRMAGSNPPQMEVMKEPGGIAYVGIAYSKASGVKVLRIEGKEPTAANLATYPYVRPCNLFIRKDAPAGVREFVQMAESAKGKEIARRVGFLTPP</sequence>
<dbReference type="InterPro" id="IPR024370">
    <property type="entry name" value="PBP_domain"/>
</dbReference>
<dbReference type="Pfam" id="PF12849">
    <property type="entry name" value="PBP_like_2"/>
    <property type="match status" value="1"/>
</dbReference>
<proteinExistence type="predicted"/>
<dbReference type="Gene3D" id="3.40.190.10">
    <property type="entry name" value="Periplasmic binding protein-like II"/>
    <property type="match status" value="2"/>
</dbReference>
<dbReference type="CDD" id="cd13566">
    <property type="entry name" value="PBP2_phosphate"/>
    <property type="match status" value="1"/>
</dbReference>
<evidence type="ECO:0000256" key="1">
    <source>
        <dbReference type="ARBA" id="ARBA00022729"/>
    </source>
</evidence>